<reference evidence="3 4" key="1">
    <citation type="submission" date="2024-07" db="EMBL/GenBank/DDBJ databases">
        <title>Chromosome-level genome assembly of the water stick insect Ranatra chinensis (Heteroptera: Nepidae).</title>
        <authorList>
            <person name="Liu X."/>
        </authorList>
    </citation>
    <scope>NUCLEOTIDE SEQUENCE [LARGE SCALE GENOMIC DNA]</scope>
    <source>
        <strain evidence="3">Cailab_2021Rc</strain>
        <tissue evidence="3">Muscle</tissue>
    </source>
</reference>
<evidence type="ECO:0000256" key="1">
    <source>
        <dbReference type="ARBA" id="ARBA00022460"/>
    </source>
</evidence>
<gene>
    <name evidence="3" type="ORF">AAG570_008685</name>
</gene>
<dbReference type="Proteomes" id="UP001558652">
    <property type="component" value="Unassembled WGS sequence"/>
</dbReference>
<dbReference type="Pfam" id="PF00379">
    <property type="entry name" value="Chitin_bind_4"/>
    <property type="match status" value="1"/>
</dbReference>
<accession>A0ABD0Z4H1</accession>
<dbReference type="InterPro" id="IPR000618">
    <property type="entry name" value="Insect_cuticle"/>
</dbReference>
<dbReference type="PANTHER" id="PTHR12236:SF95">
    <property type="entry name" value="CUTICULAR PROTEIN 76BD, ISOFORM C-RELATED"/>
    <property type="match status" value="1"/>
</dbReference>
<comment type="caution">
    <text evidence="3">The sequence shown here is derived from an EMBL/GenBank/DDBJ whole genome shotgun (WGS) entry which is preliminary data.</text>
</comment>
<dbReference type="InterPro" id="IPR051217">
    <property type="entry name" value="Insect_Cuticle_Struc_Prot"/>
</dbReference>
<evidence type="ECO:0000256" key="2">
    <source>
        <dbReference type="PROSITE-ProRule" id="PRU00497"/>
    </source>
</evidence>
<protein>
    <submittedName>
        <fullName evidence="3">Uncharacterized protein</fullName>
    </submittedName>
</protein>
<dbReference type="AlphaFoldDB" id="A0ABD0Z4H1"/>
<keyword evidence="1 2" id="KW-0193">Cuticle</keyword>
<dbReference type="PROSITE" id="PS00233">
    <property type="entry name" value="CHIT_BIND_RR_1"/>
    <property type="match status" value="1"/>
</dbReference>
<dbReference type="InterPro" id="IPR031311">
    <property type="entry name" value="CHIT_BIND_RR_consensus"/>
</dbReference>
<dbReference type="EMBL" id="JBFDAA010000003">
    <property type="protein sequence ID" value="KAL1138622.1"/>
    <property type="molecule type" value="Genomic_DNA"/>
</dbReference>
<keyword evidence="4" id="KW-1185">Reference proteome</keyword>
<organism evidence="3 4">
    <name type="scientific">Ranatra chinensis</name>
    <dbReference type="NCBI Taxonomy" id="642074"/>
    <lineage>
        <taxon>Eukaryota</taxon>
        <taxon>Metazoa</taxon>
        <taxon>Ecdysozoa</taxon>
        <taxon>Arthropoda</taxon>
        <taxon>Hexapoda</taxon>
        <taxon>Insecta</taxon>
        <taxon>Pterygota</taxon>
        <taxon>Neoptera</taxon>
        <taxon>Paraneoptera</taxon>
        <taxon>Hemiptera</taxon>
        <taxon>Heteroptera</taxon>
        <taxon>Panheteroptera</taxon>
        <taxon>Nepomorpha</taxon>
        <taxon>Nepidae</taxon>
        <taxon>Ranatrinae</taxon>
        <taxon>Ranatra</taxon>
    </lineage>
</organism>
<evidence type="ECO:0000313" key="3">
    <source>
        <dbReference type="EMBL" id="KAL1138622.1"/>
    </source>
</evidence>
<dbReference type="GO" id="GO:0042302">
    <property type="term" value="F:structural constituent of cuticle"/>
    <property type="evidence" value="ECO:0007669"/>
    <property type="project" value="UniProtKB-UniRule"/>
</dbReference>
<dbReference type="PANTHER" id="PTHR12236">
    <property type="entry name" value="STRUCTURAL CONTITUENT OF CUTICLE"/>
    <property type="match status" value="1"/>
</dbReference>
<name>A0ABD0Z4H1_9HEMI</name>
<dbReference type="PROSITE" id="PS51155">
    <property type="entry name" value="CHIT_BIND_RR_2"/>
    <property type="match status" value="1"/>
</dbReference>
<sequence>MNVPQSPPHYVYEYKVHDGHTGDVKSHQETREGDAAIILFGLFALAVAVPVHYQEYDHSDEHKDYYSPPHYVYEYKVHDGHTGDVKSHQETREGDTVKGVYMQHQPDGTILEVHYTADKHNGYNAVVKKLGESIHPQHYHTEHQEPHHHY</sequence>
<evidence type="ECO:0000313" key="4">
    <source>
        <dbReference type="Proteomes" id="UP001558652"/>
    </source>
</evidence>
<proteinExistence type="predicted"/>